<dbReference type="AlphaFoldDB" id="A0A9Q8X451"/>
<evidence type="ECO:0000313" key="2">
    <source>
        <dbReference type="EMBL" id="URQ63151.1"/>
    </source>
</evidence>
<keyword evidence="1" id="KW-0472">Membrane</keyword>
<proteinExistence type="predicted"/>
<keyword evidence="1" id="KW-1133">Transmembrane helix</keyword>
<name>A0A9Q8X451_9GAMM</name>
<evidence type="ECO:0000256" key="1">
    <source>
        <dbReference type="SAM" id="Phobius"/>
    </source>
</evidence>
<feature type="transmembrane region" description="Helical" evidence="1">
    <location>
        <begin position="38"/>
        <end position="61"/>
    </location>
</feature>
<keyword evidence="1" id="KW-0812">Transmembrane</keyword>
<dbReference type="Proteomes" id="UP001056381">
    <property type="component" value="Chromosome"/>
</dbReference>
<sequence>MSLKETRKKGSRTLISIAVIAVAVYFGFEPLISFVPDGIAKSVISSSFGAIFVIILTMYLLNKQTEIEQESKKSERVFDEKVQLFREIMDITRDMLIDGTISKEEVNKLPFPLIRLQMLANDETIKSFASVNQQLNEIYASDAADDVLIPEDAKTELYQALSKFASQCRLDLGISDRDVGEDLVESAVETITNTGKKGRDMSKMSFDGNDFPKNRYVWEVLNSHVKENSNISLKDFEKLFPRDGGDEFKKVGIKKGGTYETWKTYDEAMEVLERTGRKRFHFGKDKDMVLNIDGNEICISSAWTSEHMKPFVERMKSKGVRTE</sequence>
<reference evidence="2" key="1">
    <citation type="submission" date="2022-05" db="EMBL/GenBank/DDBJ databases">
        <title>Single-amplified genomics reveal most streamlined microbe among free-living bacteria.</title>
        <authorList>
            <person name="Roda-Garcia J."/>
            <person name="Haro-Moreno J.M."/>
            <person name="Rodriguez-Valera F."/>
            <person name="Almagro-Moreno S."/>
            <person name="Lopez-Perez M."/>
        </authorList>
    </citation>
    <scope>NUCLEOTIDE SEQUENCE</scope>
    <source>
        <strain evidence="2">TMED112-D2-2</strain>
    </source>
</reference>
<keyword evidence="3" id="KW-1185">Reference proteome</keyword>
<organism evidence="2 3">
    <name type="scientific">SAR86 cluster bacterium</name>
    <dbReference type="NCBI Taxonomy" id="2030880"/>
    <lineage>
        <taxon>Bacteria</taxon>
        <taxon>Pseudomonadati</taxon>
        <taxon>Pseudomonadota</taxon>
        <taxon>Gammaproteobacteria</taxon>
        <taxon>SAR86 cluster</taxon>
    </lineage>
</organism>
<evidence type="ECO:0000313" key="3">
    <source>
        <dbReference type="Proteomes" id="UP001056381"/>
    </source>
</evidence>
<dbReference type="EMBL" id="CP097966">
    <property type="protein sequence ID" value="URQ63151.1"/>
    <property type="molecule type" value="Genomic_DNA"/>
</dbReference>
<accession>A0A9Q8X451</accession>
<feature type="transmembrane region" description="Helical" evidence="1">
    <location>
        <begin position="12"/>
        <end position="32"/>
    </location>
</feature>
<protein>
    <submittedName>
        <fullName evidence="2">Uncharacterized protein</fullName>
    </submittedName>
</protein>
<gene>
    <name evidence="2" type="ORF">M9B40_05350</name>
</gene>